<feature type="compositionally biased region" description="Low complexity" evidence="1">
    <location>
        <begin position="127"/>
        <end position="138"/>
    </location>
</feature>
<feature type="compositionally biased region" description="Acidic residues" evidence="1">
    <location>
        <begin position="220"/>
        <end position="232"/>
    </location>
</feature>
<proteinExistence type="predicted"/>
<feature type="compositionally biased region" description="Low complexity" evidence="1">
    <location>
        <begin position="255"/>
        <end position="266"/>
    </location>
</feature>
<dbReference type="AlphaFoldDB" id="A0A369JJ60"/>
<sequence length="426" mass="46825">MSSTSSRRDSGGVRASVFDICLQLGALDDNSLVAAYMFSDPSSDIEEYTSRRRYGTRFQEVISSGSDDVAGDAQKEKPHRHLLPFSIRPSALTARFKGKAKAKPPVNAPLANTPQGEGSDIDPGHVSLSRRSFFQRSLNKPSERRPDRTVHEEGVYVSTNPKTFFRRKRHLDATHSVVQEIPPTSPDAAIDSTSAPVASTSQVEKSDSDAQHLPPKDILPEDDSDEEWEEIEAYPQSPLFPLNNKGINPPPVFPSQKKTSSAASQSIGAEPDIDAEIKVQGAVHHTLTFAFPRIVFKRPSPATKLTPPSPTPSNRSRNRKALSVRTTSKHRRGFSKSLPSSPFVLLTSDHNSSMPQPTSRIVFPDDAAITYTPMHPVSQKNGMGYHNQFFTDPPKRRPKSVSVPTPPANRAVMRGPPIPFPVKNDE</sequence>
<feature type="region of interest" description="Disordered" evidence="1">
    <location>
        <begin position="299"/>
        <end position="339"/>
    </location>
</feature>
<comment type="caution">
    <text evidence="2">The sequence shown here is derived from an EMBL/GenBank/DDBJ whole genome shotgun (WGS) entry which is preliminary data.</text>
</comment>
<feature type="compositionally biased region" description="Basic and acidic residues" evidence="1">
    <location>
        <begin position="141"/>
        <end position="154"/>
    </location>
</feature>
<feature type="compositionally biased region" description="Polar residues" evidence="1">
    <location>
        <begin position="191"/>
        <end position="203"/>
    </location>
</feature>
<dbReference type="InParanoid" id="A0A369JJ60"/>
<evidence type="ECO:0000313" key="3">
    <source>
        <dbReference type="Proteomes" id="UP000076154"/>
    </source>
</evidence>
<name>A0A369JJ60_HYPMA</name>
<dbReference type="Proteomes" id="UP000076154">
    <property type="component" value="Unassembled WGS sequence"/>
</dbReference>
<protein>
    <submittedName>
        <fullName evidence="2">Uncharacterized protein</fullName>
    </submittedName>
</protein>
<reference evidence="2" key="1">
    <citation type="submission" date="2018-04" db="EMBL/GenBank/DDBJ databases">
        <title>Whole genome sequencing of Hypsizygus marmoreus.</title>
        <authorList>
            <person name="Choi I.-G."/>
            <person name="Min B."/>
            <person name="Kim J.-G."/>
            <person name="Kim S."/>
            <person name="Oh Y.-L."/>
            <person name="Kong W.-S."/>
            <person name="Park H."/>
            <person name="Jeong J."/>
            <person name="Song E.-S."/>
        </authorList>
    </citation>
    <scope>NUCLEOTIDE SEQUENCE [LARGE SCALE GENOMIC DNA]</scope>
    <source>
        <strain evidence="2">51987-8</strain>
    </source>
</reference>
<gene>
    <name evidence="2" type="ORF">Hypma_011112</name>
</gene>
<evidence type="ECO:0000256" key="1">
    <source>
        <dbReference type="SAM" id="MobiDB-lite"/>
    </source>
</evidence>
<accession>A0A369JJ60</accession>
<feature type="region of interest" description="Disordered" evidence="1">
    <location>
        <begin position="379"/>
        <end position="426"/>
    </location>
</feature>
<dbReference type="OrthoDB" id="3051288at2759"/>
<keyword evidence="3" id="KW-1185">Reference proteome</keyword>
<dbReference type="EMBL" id="LUEZ02000053">
    <property type="protein sequence ID" value="RDB21888.1"/>
    <property type="molecule type" value="Genomic_DNA"/>
</dbReference>
<organism evidence="2 3">
    <name type="scientific">Hypsizygus marmoreus</name>
    <name type="common">White beech mushroom</name>
    <name type="synonym">Agaricus marmoreus</name>
    <dbReference type="NCBI Taxonomy" id="39966"/>
    <lineage>
        <taxon>Eukaryota</taxon>
        <taxon>Fungi</taxon>
        <taxon>Dikarya</taxon>
        <taxon>Basidiomycota</taxon>
        <taxon>Agaricomycotina</taxon>
        <taxon>Agaricomycetes</taxon>
        <taxon>Agaricomycetidae</taxon>
        <taxon>Agaricales</taxon>
        <taxon>Tricholomatineae</taxon>
        <taxon>Lyophyllaceae</taxon>
        <taxon>Hypsizygus</taxon>
    </lineage>
</organism>
<feature type="region of interest" description="Disordered" evidence="1">
    <location>
        <begin position="62"/>
        <end position="268"/>
    </location>
</feature>
<evidence type="ECO:0000313" key="2">
    <source>
        <dbReference type="EMBL" id="RDB21888.1"/>
    </source>
</evidence>
<feature type="compositionally biased region" description="Basic residues" evidence="1">
    <location>
        <begin position="316"/>
        <end position="334"/>
    </location>
</feature>
<feature type="compositionally biased region" description="Basic and acidic residues" evidence="1">
    <location>
        <begin position="204"/>
        <end position="219"/>
    </location>
</feature>